<dbReference type="OrthoDB" id="546434at2759"/>
<feature type="region of interest" description="Disordered" evidence="3">
    <location>
        <begin position="62"/>
        <end position="82"/>
    </location>
</feature>
<evidence type="ECO:0000313" key="6">
    <source>
        <dbReference type="EMBL" id="THH28220.1"/>
    </source>
</evidence>
<sequence length="844" mass="95701">MSSASASSRPPNLSFPSTILNLSKDTPPIPSSKDAHRPRHQNKASLSSGILQSGVHIDNNKHHAHAKSHHDEDTSLQNPSPSTYTISFPIKHSVSHSEQTSSDKVNISCFDALLAYTSLLDGCMGVHVEQFADLTRVFLNALDHCFQELEGQLTHDAMASSAYLHFKSEYSFNRHLLETSGSRLTLTPEEQTHQVYEGSKVLWDSFSRLLRAAQQGELDSKPNLEALKAHMATPLVNPHRLSQCYVDANVSKEVEDVSVILKTSFMSSSAASIKTAKHSVAEYFSKFSLKLRMPRHFRSISTASKTDAHSVVSRHKASSSTDSSTLPSSSQSQTLSTTANHTPHTYGLRESHIFFTAASSFVASLPTSSRFDKPGPTFNWNWYVPLPEKAIWTEIVLADQEGNGLLKKKVLAAGSFPMLVRYVLENIDDLDCGDFIDGFFMFFRKHSSSEALFNLLAIWYSGESHGAKTYMQAQPATFRRFAKVQIIKLLSRWLELYWLEAQDEVVRQPLQDFTFNVVANDKDLHYDLAGLLSVSLCRTAKSRVTRHTKTFQRQIDQAEKDQQKHPQTSFRPQLVHMTSLVARGDNIKLIGIMMFSLNGGIEELARALTLLESDHFHDIIPESIVDWRGDKFEKLRRWDSFVNTLTFFVVDCVLNHKNEADRATVYEMMVDIAVSCKSMRNFSSAKTIALSLNLTAITRLLGTMAGVSKDHKERHAQLVKFFENKEGYNVEISQTRPAVPLPETLKYAVTRCDLEARKYVKHDEVKKHGYMDMMFYERIARVVRGLENIYGQYSIPRQIVVLQWIEAIRRPYEHYSYADNEEKMFSKSCKLVPQRPEEKRKPKN</sequence>
<feature type="compositionally biased region" description="Polar residues" evidence="3">
    <location>
        <begin position="1"/>
        <end position="24"/>
    </location>
</feature>
<feature type="domain" description="N-terminal Ras-GEF" evidence="5">
    <location>
        <begin position="407"/>
        <end position="536"/>
    </location>
</feature>
<dbReference type="SUPFAM" id="SSF48366">
    <property type="entry name" value="Ras GEF"/>
    <property type="match status" value="1"/>
</dbReference>
<dbReference type="Proteomes" id="UP000308730">
    <property type="component" value="Unassembled WGS sequence"/>
</dbReference>
<dbReference type="GO" id="GO:0007264">
    <property type="term" value="P:small GTPase-mediated signal transduction"/>
    <property type="evidence" value="ECO:0007669"/>
    <property type="project" value="InterPro"/>
</dbReference>
<evidence type="ECO:0000259" key="5">
    <source>
        <dbReference type="PROSITE" id="PS50212"/>
    </source>
</evidence>
<protein>
    <recommendedName>
        <fullName evidence="8">Ras-GEF domain-containing protein</fullName>
    </recommendedName>
</protein>
<name>A0A4S4MXT8_9APHY</name>
<feature type="domain" description="Ras-GEF" evidence="4">
    <location>
        <begin position="600"/>
        <end position="834"/>
    </location>
</feature>
<reference evidence="6 7" key="1">
    <citation type="submission" date="2019-02" db="EMBL/GenBank/DDBJ databases">
        <title>Genome sequencing of the rare red list fungi Antrodiella citrinella (Flaviporus citrinellus).</title>
        <authorList>
            <person name="Buettner E."/>
            <person name="Kellner H."/>
        </authorList>
    </citation>
    <scope>NUCLEOTIDE SEQUENCE [LARGE SCALE GENOMIC DNA]</scope>
    <source>
        <strain evidence="6 7">DSM 108506</strain>
    </source>
</reference>
<dbReference type="PANTHER" id="PTHR23113">
    <property type="entry name" value="GUANINE NUCLEOTIDE EXCHANGE FACTOR"/>
    <property type="match status" value="1"/>
</dbReference>
<dbReference type="Pfam" id="PF00618">
    <property type="entry name" value="RasGEF_N"/>
    <property type="match status" value="1"/>
</dbReference>
<dbReference type="PANTHER" id="PTHR23113:SF99">
    <property type="entry name" value="RASGEF DOMAIN-CONTAINING PROTEIN"/>
    <property type="match status" value="1"/>
</dbReference>
<dbReference type="InterPro" id="IPR023578">
    <property type="entry name" value="Ras_GEF_dom_sf"/>
</dbReference>
<dbReference type="InterPro" id="IPR000651">
    <property type="entry name" value="Ras-like_Gua-exchang_fac_N"/>
</dbReference>
<dbReference type="AlphaFoldDB" id="A0A4S4MXT8"/>
<dbReference type="PROSITE" id="PS50009">
    <property type="entry name" value="RASGEF_CAT"/>
    <property type="match status" value="1"/>
</dbReference>
<dbReference type="SMART" id="SM00147">
    <property type="entry name" value="RasGEF"/>
    <property type="match status" value="1"/>
</dbReference>
<dbReference type="EMBL" id="SGPM01000193">
    <property type="protein sequence ID" value="THH28220.1"/>
    <property type="molecule type" value="Genomic_DNA"/>
</dbReference>
<comment type="caution">
    <text evidence="6">The sequence shown here is derived from an EMBL/GenBank/DDBJ whole genome shotgun (WGS) entry which is preliminary data.</text>
</comment>
<evidence type="ECO:0000256" key="3">
    <source>
        <dbReference type="SAM" id="MobiDB-lite"/>
    </source>
</evidence>
<dbReference type="GO" id="GO:0005085">
    <property type="term" value="F:guanyl-nucleotide exchange factor activity"/>
    <property type="evidence" value="ECO:0007669"/>
    <property type="project" value="UniProtKB-KW"/>
</dbReference>
<dbReference type="Gene3D" id="1.20.870.10">
    <property type="entry name" value="Son of sevenless (SoS) protein Chain: S domain 1"/>
    <property type="match status" value="1"/>
</dbReference>
<gene>
    <name evidence="6" type="ORF">EUX98_g5968</name>
</gene>
<feature type="region of interest" description="Disordered" evidence="3">
    <location>
        <begin position="1"/>
        <end position="46"/>
    </location>
</feature>
<evidence type="ECO:0000256" key="2">
    <source>
        <dbReference type="PROSITE-ProRule" id="PRU00168"/>
    </source>
</evidence>
<dbReference type="PROSITE" id="PS50212">
    <property type="entry name" value="RASGEF_NTER"/>
    <property type="match status" value="1"/>
</dbReference>
<evidence type="ECO:0000256" key="1">
    <source>
        <dbReference type="ARBA" id="ARBA00022658"/>
    </source>
</evidence>
<dbReference type="InterPro" id="IPR001895">
    <property type="entry name" value="RASGEF_cat_dom"/>
</dbReference>
<keyword evidence="7" id="KW-1185">Reference proteome</keyword>
<evidence type="ECO:0000313" key="7">
    <source>
        <dbReference type="Proteomes" id="UP000308730"/>
    </source>
</evidence>
<dbReference type="InterPro" id="IPR036964">
    <property type="entry name" value="RASGEF_cat_dom_sf"/>
</dbReference>
<dbReference type="Gene3D" id="1.10.840.10">
    <property type="entry name" value="Ras guanine-nucleotide exchange factors catalytic domain"/>
    <property type="match status" value="1"/>
</dbReference>
<dbReference type="InterPro" id="IPR008937">
    <property type="entry name" value="Ras-like_GEF"/>
</dbReference>
<organism evidence="6 7">
    <name type="scientific">Antrodiella citrinella</name>
    <dbReference type="NCBI Taxonomy" id="2447956"/>
    <lineage>
        <taxon>Eukaryota</taxon>
        <taxon>Fungi</taxon>
        <taxon>Dikarya</taxon>
        <taxon>Basidiomycota</taxon>
        <taxon>Agaricomycotina</taxon>
        <taxon>Agaricomycetes</taxon>
        <taxon>Polyporales</taxon>
        <taxon>Steccherinaceae</taxon>
        <taxon>Antrodiella</taxon>
    </lineage>
</organism>
<proteinExistence type="predicted"/>
<feature type="compositionally biased region" description="Low complexity" evidence="3">
    <location>
        <begin position="318"/>
        <end position="338"/>
    </location>
</feature>
<evidence type="ECO:0000259" key="4">
    <source>
        <dbReference type="PROSITE" id="PS50009"/>
    </source>
</evidence>
<keyword evidence="1 2" id="KW-0344">Guanine-nucleotide releasing factor</keyword>
<accession>A0A4S4MXT8</accession>
<evidence type="ECO:0008006" key="8">
    <source>
        <dbReference type="Google" id="ProtNLM"/>
    </source>
</evidence>
<dbReference type="Pfam" id="PF00617">
    <property type="entry name" value="RasGEF"/>
    <property type="match status" value="1"/>
</dbReference>
<feature type="region of interest" description="Disordered" evidence="3">
    <location>
        <begin position="308"/>
        <end position="341"/>
    </location>
</feature>